<organism evidence="1 2">
    <name type="scientific">Pseudocercospora fijiensis (strain CIRAD86)</name>
    <name type="common">Black leaf streak disease fungus</name>
    <name type="synonym">Mycosphaerella fijiensis</name>
    <dbReference type="NCBI Taxonomy" id="383855"/>
    <lineage>
        <taxon>Eukaryota</taxon>
        <taxon>Fungi</taxon>
        <taxon>Dikarya</taxon>
        <taxon>Ascomycota</taxon>
        <taxon>Pezizomycotina</taxon>
        <taxon>Dothideomycetes</taxon>
        <taxon>Dothideomycetidae</taxon>
        <taxon>Mycosphaerellales</taxon>
        <taxon>Mycosphaerellaceae</taxon>
        <taxon>Pseudocercospora</taxon>
    </lineage>
</organism>
<proteinExistence type="predicted"/>
<protein>
    <submittedName>
        <fullName evidence="1">Uncharacterized protein</fullName>
    </submittedName>
</protein>
<name>M3ARJ8_PSEFD</name>
<reference evidence="1 2" key="1">
    <citation type="journal article" date="2012" name="PLoS Pathog.">
        <title>Diverse lifestyles and strategies of plant pathogenesis encoded in the genomes of eighteen Dothideomycetes fungi.</title>
        <authorList>
            <person name="Ohm R.A."/>
            <person name="Feau N."/>
            <person name="Henrissat B."/>
            <person name="Schoch C.L."/>
            <person name="Horwitz B.A."/>
            <person name="Barry K.W."/>
            <person name="Condon B.J."/>
            <person name="Copeland A.C."/>
            <person name="Dhillon B."/>
            <person name="Glaser F."/>
            <person name="Hesse C.N."/>
            <person name="Kosti I."/>
            <person name="LaButti K."/>
            <person name="Lindquist E.A."/>
            <person name="Lucas S."/>
            <person name="Salamov A.A."/>
            <person name="Bradshaw R.E."/>
            <person name="Ciuffetti L."/>
            <person name="Hamelin R.C."/>
            <person name="Kema G.H.J."/>
            <person name="Lawrence C."/>
            <person name="Scott J.A."/>
            <person name="Spatafora J.W."/>
            <person name="Turgeon B.G."/>
            <person name="de Wit P.J.G.M."/>
            <person name="Zhong S."/>
            <person name="Goodwin S.B."/>
            <person name="Grigoriev I.V."/>
        </authorList>
    </citation>
    <scope>NUCLEOTIDE SEQUENCE [LARGE SCALE GENOMIC DNA]</scope>
    <source>
        <strain evidence="1 2">CIRAD86</strain>
    </source>
</reference>
<sequence>YYLYFELVERKIIKEYNILPKRIYNIDKKGILISFLIKAKRVVLKAALDSKRLLGNI</sequence>
<gene>
    <name evidence="1" type="ORF">MYCFIDRAFT_141774</name>
</gene>
<dbReference type="RefSeq" id="XP_007929127.1">
    <property type="nucleotide sequence ID" value="XM_007930936.1"/>
</dbReference>
<evidence type="ECO:0000313" key="1">
    <source>
        <dbReference type="EMBL" id="EME80062.1"/>
    </source>
</evidence>
<dbReference type="EMBL" id="KB446561">
    <property type="protein sequence ID" value="EME80062.1"/>
    <property type="molecule type" value="Genomic_DNA"/>
</dbReference>
<dbReference type="VEuPathDB" id="FungiDB:MYCFIDRAFT_141774"/>
<evidence type="ECO:0000313" key="2">
    <source>
        <dbReference type="Proteomes" id="UP000016932"/>
    </source>
</evidence>
<dbReference type="GeneID" id="19331195"/>
<keyword evidence="2" id="KW-1185">Reference proteome</keyword>
<accession>M3ARJ8</accession>
<feature type="non-terminal residue" evidence="1">
    <location>
        <position position="1"/>
    </location>
</feature>
<dbReference type="OrthoDB" id="3938460at2759"/>
<dbReference type="KEGG" id="pfj:MYCFIDRAFT_141774"/>
<dbReference type="HOGENOM" id="CLU_211832_0_0_1"/>
<dbReference type="Proteomes" id="UP000016932">
    <property type="component" value="Unassembled WGS sequence"/>
</dbReference>
<dbReference type="AlphaFoldDB" id="M3ARJ8"/>